<evidence type="ECO:0000313" key="2">
    <source>
        <dbReference type="EMBL" id="GHC51318.1"/>
    </source>
</evidence>
<dbReference type="AlphaFoldDB" id="A0A918TK80"/>
<proteinExistence type="predicted"/>
<dbReference type="Proteomes" id="UP000644507">
    <property type="component" value="Unassembled WGS sequence"/>
</dbReference>
<dbReference type="GO" id="GO:0008237">
    <property type="term" value="F:metallopeptidase activity"/>
    <property type="evidence" value="ECO:0007669"/>
    <property type="project" value="InterPro"/>
</dbReference>
<dbReference type="EMBL" id="BMXI01000006">
    <property type="protein sequence ID" value="GHC51318.1"/>
    <property type="molecule type" value="Genomic_DNA"/>
</dbReference>
<dbReference type="InterPro" id="IPR013424">
    <property type="entry name" value="Ice-binding_C"/>
</dbReference>
<sequence length="355" mass="37763">MSGKILSLGLAAALLPSSGLGFNITLDFTYDDFFSNPANPYGSTGQAALQAAADEISSVLGNSLSAITTDLVSGSSGGGVAQVLTTYNLVDPRDGVSTIQRSPAGIGTDEIVIYVGARSMGAFTFAEASPGSPSVQIGLNSNANWPAALDNAEAVMNTMYGRGMTPLQRVANTLTHAEQTSSYELNFGPVMGSMWFNDSPADISDGRESWEVNNDYWHFDHTTPVGTGKLDIYSIALHEIIHVLGYGTGDNWNDFVSGMDWTGPEAIALLGTGEDTLHEDGYHIESGLESPGYQDGIMRQTVMNRSPLVGQRDQLTLLDLAFLKDSGYEIAVIPEPSTASLIALLGLTGTFFRRR</sequence>
<evidence type="ECO:0000256" key="1">
    <source>
        <dbReference type="SAM" id="SignalP"/>
    </source>
</evidence>
<evidence type="ECO:0008006" key="4">
    <source>
        <dbReference type="Google" id="ProtNLM"/>
    </source>
</evidence>
<keyword evidence="1" id="KW-0732">Signal</keyword>
<feature type="chain" id="PRO_5036745702" description="PEP-CTERM protein-sorting domain-containing protein" evidence="1">
    <location>
        <begin position="22"/>
        <end position="355"/>
    </location>
</feature>
<evidence type="ECO:0000313" key="3">
    <source>
        <dbReference type="Proteomes" id="UP000644507"/>
    </source>
</evidence>
<dbReference type="InterPro" id="IPR024079">
    <property type="entry name" value="MetalloPept_cat_dom_sf"/>
</dbReference>
<comment type="caution">
    <text evidence="2">The sequence shown here is derived from an EMBL/GenBank/DDBJ whole genome shotgun (WGS) entry which is preliminary data.</text>
</comment>
<gene>
    <name evidence="2" type="ORF">GCM10007100_16890</name>
</gene>
<reference evidence="2" key="2">
    <citation type="submission" date="2020-09" db="EMBL/GenBank/DDBJ databases">
        <authorList>
            <person name="Sun Q."/>
            <person name="Kim S."/>
        </authorList>
    </citation>
    <scope>NUCLEOTIDE SEQUENCE</scope>
    <source>
        <strain evidence="2">KCTC 12988</strain>
    </source>
</reference>
<accession>A0A918TK80</accession>
<dbReference type="RefSeq" id="WP_189569492.1">
    <property type="nucleotide sequence ID" value="NZ_BMXI01000006.1"/>
</dbReference>
<protein>
    <recommendedName>
        <fullName evidence="4">PEP-CTERM protein-sorting domain-containing protein</fullName>
    </recommendedName>
</protein>
<reference evidence="2" key="1">
    <citation type="journal article" date="2014" name="Int. J. Syst. Evol. Microbiol.">
        <title>Complete genome sequence of Corynebacterium casei LMG S-19264T (=DSM 44701T), isolated from a smear-ripened cheese.</title>
        <authorList>
            <consortium name="US DOE Joint Genome Institute (JGI-PGF)"/>
            <person name="Walter F."/>
            <person name="Albersmeier A."/>
            <person name="Kalinowski J."/>
            <person name="Ruckert C."/>
        </authorList>
    </citation>
    <scope>NUCLEOTIDE SEQUENCE</scope>
    <source>
        <strain evidence="2">KCTC 12988</strain>
    </source>
</reference>
<organism evidence="2 3">
    <name type="scientific">Roseibacillus persicicus</name>
    <dbReference type="NCBI Taxonomy" id="454148"/>
    <lineage>
        <taxon>Bacteria</taxon>
        <taxon>Pseudomonadati</taxon>
        <taxon>Verrucomicrobiota</taxon>
        <taxon>Verrucomicrobiia</taxon>
        <taxon>Verrucomicrobiales</taxon>
        <taxon>Verrucomicrobiaceae</taxon>
        <taxon>Roseibacillus</taxon>
    </lineage>
</organism>
<keyword evidence="3" id="KW-1185">Reference proteome</keyword>
<name>A0A918TK80_9BACT</name>
<feature type="signal peptide" evidence="1">
    <location>
        <begin position="1"/>
        <end position="21"/>
    </location>
</feature>
<dbReference type="NCBIfam" id="TIGR02595">
    <property type="entry name" value="PEP_CTERM"/>
    <property type="match status" value="1"/>
</dbReference>
<dbReference type="Gene3D" id="3.40.390.10">
    <property type="entry name" value="Collagenase (Catalytic Domain)"/>
    <property type="match status" value="1"/>
</dbReference>
<dbReference type="SUPFAM" id="SSF55486">
    <property type="entry name" value="Metalloproteases ('zincins'), catalytic domain"/>
    <property type="match status" value="1"/>
</dbReference>